<sequence length="125" mass="12899">MRKSLVMPKAYTSSAISSTSAASLVDLLGRVELGLVADQVVDALAGGAVGDHGVPEVEAVVHLERGRREAEARRQHRLAGAVVPGEHQPGASGGAVVVVHLQGEGRLAAVHRAAEEHQLGHVTTP</sequence>
<evidence type="ECO:0000313" key="1">
    <source>
        <dbReference type="EMBL" id="GMA85311.1"/>
    </source>
</evidence>
<accession>A0ABQ6JEV1</accession>
<name>A0ABQ6JEV1_9ACTN</name>
<protein>
    <submittedName>
        <fullName evidence="1">Uncharacterized protein</fullName>
    </submittedName>
</protein>
<dbReference type="EMBL" id="BSUZ01000001">
    <property type="protein sequence ID" value="GMA85311.1"/>
    <property type="molecule type" value="Genomic_DNA"/>
</dbReference>
<gene>
    <name evidence="1" type="ORF">GCM10025868_05610</name>
</gene>
<proteinExistence type="predicted"/>
<evidence type="ECO:0000313" key="2">
    <source>
        <dbReference type="Proteomes" id="UP001157017"/>
    </source>
</evidence>
<reference evidence="2" key="1">
    <citation type="journal article" date="2019" name="Int. J. Syst. Evol. Microbiol.">
        <title>The Global Catalogue of Microorganisms (GCM) 10K type strain sequencing project: providing services to taxonomists for standard genome sequencing and annotation.</title>
        <authorList>
            <consortium name="The Broad Institute Genomics Platform"/>
            <consortium name="The Broad Institute Genome Sequencing Center for Infectious Disease"/>
            <person name="Wu L."/>
            <person name="Ma J."/>
        </authorList>
    </citation>
    <scope>NUCLEOTIDE SEQUENCE [LARGE SCALE GENOMIC DNA]</scope>
    <source>
        <strain evidence="2">NBRC 108730</strain>
    </source>
</reference>
<comment type="caution">
    <text evidence="1">The sequence shown here is derived from an EMBL/GenBank/DDBJ whole genome shotgun (WGS) entry which is preliminary data.</text>
</comment>
<organism evidence="1 2">
    <name type="scientific">Angustibacter aerolatus</name>
    <dbReference type="NCBI Taxonomy" id="1162965"/>
    <lineage>
        <taxon>Bacteria</taxon>
        <taxon>Bacillati</taxon>
        <taxon>Actinomycetota</taxon>
        <taxon>Actinomycetes</taxon>
        <taxon>Kineosporiales</taxon>
        <taxon>Kineosporiaceae</taxon>
    </lineage>
</organism>
<keyword evidence="2" id="KW-1185">Reference proteome</keyword>
<dbReference type="Proteomes" id="UP001157017">
    <property type="component" value="Unassembled WGS sequence"/>
</dbReference>